<dbReference type="PROSITE" id="PS00028">
    <property type="entry name" value="ZINC_FINGER_C2H2_1"/>
    <property type="match status" value="2"/>
</dbReference>
<sequence>MFSGTSSRQQKYSAAPAATDYNYDPSLEPYHHARLGYPESSQRTSPPDFDPSNQGQNGFHLPGNAHPMFSADDYSPMPVPSDRPPPAPASHTHSFPEHFARPMHAHDQPSSSYPPYTRPQAHSFHDPSFLPPSASDYAPPYREPSPDGDDERYQAPYSHHRSNFIPIVPIESSSSSAYGGAYNASEAGSPQSSTSLSPPPADTLPSPEGIPPRKAAPPKMHVCEVCCKEFPRPSGLRTHMNMHNHVRPYPCAFPGCPKRFSVRSNARRHYRIHSDGDPPTGPPPGPPPPLLWQAPAAPAPAPTPPQQQGRAAFKVRWAPPKPNLYSRTLLGDTGGSATSAHDASAAQAQSQDAAPAVPALHPYDLNDNDYYDPPLPWAAGARQPPDG</sequence>
<feature type="region of interest" description="Disordered" evidence="6">
    <location>
        <begin position="175"/>
        <end position="218"/>
    </location>
</feature>
<dbReference type="EMBL" id="JARJCN010000006">
    <property type="protein sequence ID" value="KAJ7100015.1"/>
    <property type="molecule type" value="Genomic_DNA"/>
</dbReference>
<dbReference type="GO" id="GO:0000981">
    <property type="term" value="F:DNA-binding transcription factor activity, RNA polymerase II-specific"/>
    <property type="evidence" value="ECO:0007669"/>
    <property type="project" value="TreeGrafter"/>
</dbReference>
<organism evidence="8 9">
    <name type="scientific">Mycena belliarum</name>
    <dbReference type="NCBI Taxonomy" id="1033014"/>
    <lineage>
        <taxon>Eukaryota</taxon>
        <taxon>Fungi</taxon>
        <taxon>Dikarya</taxon>
        <taxon>Basidiomycota</taxon>
        <taxon>Agaricomycotina</taxon>
        <taxon>Agaricomycetes</taxon>
        <taxon>Agaricomycetidae</taxon>
        <taxon>Agaricales</taxon>
        <taxon>Marasmiineae</taxon>
        <taxon>Mycenaceae</taxon>
        <taxon>Mycena</taxon>
    </lineage>
</organism>
<evidence type="ECO:0000313" key="8">
    <source>
        <dbReference type="EMBL" id="KAJ7100015.1"/>
    </source>
</evidence>
<keyword evidence="1" id="KW-0479">Metal-binding</keyword>
<feature type="compositionally biased region" description="Pro residues" evidence="6">
    <location>
        <begin position="77"/>
        <end position="88"/>
    </location>
</feature>
<evidence type="ECO:0000256" key="6">
    <source>
        <dbReference type="SAM" id="MobiDB-lite"/>
    </source>
</evidence>
<dbReference type="Gene3D" id="3.30.160.60">
    <property type="entry name" value="Classic Zinc Finger"/>
    <property type="match status" value="2"/>
</dbReference>
<dbReference type="PANTHER" id="PTHR14003:SF19">
    <property type="entry name" value="YY2 TRANSCRIPTION FACTOR"/>
    <property type="match status" value="1"/>
</dbReference>
<dbReference type="GO" id="GO:0005667">
    <property type="term" value="C:transcription regulator complex"/>
    <property type="evidence" value="ECO:0007669"/>
    <property type="project" value="TreeGrafter"/>
</dbReference>
<accession>A0AAD6XW01</accession>
<feature type="compositionally biased region" description="Basic and acidic residues" evidence="6">
    <location>
        <begin position="94"/>
        <end position="107"/>
    </location>
</feature>
<feature type="domain" description="C2H2-type" evidence="7">
    <location>
        <begin position="221"/>
        <end position="248"/>
    </location>
</feature>
<comment type="caution">
    <text evidence="8">The sequence shown here is derived from an EMBL/GenBank/DDBJ whole genome shotgun (WGS) entry which is preliminary data.</text>
</comment>
<evidence type="ECO:0000256" key="5">
    <source>
        <dbReference type="PROSITE-ProRule" id="PRU00042"/>
    </source>
</evidence>
<dbReference type="PROSITE" id="PS50157">
    <property type="entry name" value="ZINC_FINGER_C2H2_2"/>
    <property type="match status" value="2"/>
</dbReference>
<dbReference type="InterPro" id="IPR036236">
    <property type="entry name" value="Znf_C2H2_sf"/>
</dbReference>
<feature type="domain" description="C2H2-type" evidence="7">
    <location>
        <begin position="249"/>
        <end position="278"/>
    </location>
</feature>
<protein>
    <recommendedName>
        <fullName evidence="7">C2H2-type domain-containing protein</fullName>
    </recommendedName>
</protein>
<dbReference type="GO" id="GO:0000785">
    <property type="term" value="C:chromatin"/>
    <property type="evidence" value="ECO:0007669"/>
    <property type="project" value="TreeGrafter"/>
</dbReference>
<dbReference type="GO" id="GO:0008270">
    <property type="term" value="F:zinc ion binding"/>
    <property type="evidence" value="ECO:0007669"/>
    <property type="project" value="UniProtKB-KW"/>
</dbReference>
<dbReference type="SMART" id="SM00355">
    <property type="entry name" value="ZnF_C2H2"/>
    <property type="match status" value="2"/>
</dbReference>
<feature type="compositionally biased region" description="Pro residues" evidence="6">
    <location>
        <begin position="279"/>
        <end position="290"/>
    </location>
</feature>
<evidence type="ECO:0000256" key="3">
    <source>
        <dbReference type="ARBA" id="ARBA00022771"/>
    </source>
</evidence>
<dbReference type="AlphaFoldDB" id="A0AAD6XW01"/>
<keyword evidence="3 5" id="KW-0863">Zinc-finger</keyword>
<gene>
    <name evidence="8" type="ORF">B0H15DRAFT_505266</name>
</gene>
<keyword evidence="2" id="KW-0677">Repeat</keyword>
<feature type="region of interest" description="Disordered" evidence="6">
    <location>
        <begin position="1"/>
        <end position="160"/>
    </location>
</feature>
<feature type="compositionally biased region" description="Polar residues" evidence="6">
    <location>
        <begin position="1"/>
        <end position="12"/>
    </location>
</feature>
<proteinExistence type="predicted"/>
<feature type="compositionally biased region" description="Low complexity" evidence="6">
    <location>
        <begin position="336"/>
        <end position="365"/>
    </location>
</feature>
<dbReference type="PANTHER" id="PTHR14003">
    <property type="entry name" value="TRANSCRIPTIONAL REPRESSOR PROTEIN YY"/>
    <property type="match status" value="1"/>
</dbReference>
<feature type="compositionally biased region" description="Low complexity" evidence="6">
    <location>
        <begin position="175"/>
        <end position="196"/>
    </location>
</feature>
<evidence type="ECO:0000313" key="9">
    <source>
        <dbReference type="Proteomes" id="UP001222325"/>
    </source>
</evidence>
<evidence type="ECO:0000256" key="1">
    <source>
        <dbReference type="ARBA" id="ARBA00022723"/>
    </source>
</evidence>
<dbReference type="GO" id="GO:0000978">
    <property type="term" value="F:RNA polymerase II cis-regulatory region sequence-specific DNA binding"/>
    <property type="evidence" value="ECO:0007669"/>
    <property type="project" value="TreeGrafter"/>
</dbReference>
<dbReference type="GO" id="GO:0031519">
    <property type="term" value="C:PcG protein complex"/>
    <property type="evidence" value="ECO:0007669"/>
    <property type="project" value="TreeGrafter"/>
</dbReference>
<keyword evidence="9" id="KW-1185">Reference proteome</keyword>
<feature type="compositionally biased region" description="Polar residues" evidence="6">
    <location>
        <begin position="39"/>
        <end position="57"/>
    </location>
</feature>
<dbReference type="SUPFAM" id="SSF57667">
    <property type="entry name" value="beta-beta-alpha zinc fingers"/>
    <property type="match status" value="1"/>
</dbReference>
<feature type="region of interest" description="Disordered" evidence="6">
    <location>
        <begin position="271"/>
        <end position="387"/>
    </location>
</feature>
<keyword evidence="4" id="KW-0862">Zinc</keyword>
<dbReference type="Pfam" id="PF00096">
    <property type="entry name" value="zf-C2H2"/>
    <property type="match status" value="2"/>
</dbReference>
<name>A0AAD6XW01_9AGAR</name>
<reference evidence="8" key="1">
    <citation type="submission" date="2023-03" db="EMBL/GenBank/DDBJ databases">
        <title>Massive genome expansion in bonnet fungi (Mycena s.s.) driven by repeated elements and novel gene families across ecological guilds.</title>
        <authorList>
            <consortium name="Lawrence Berkeley National Laboratory"/>
            <person name="Harder C.B."/>
            <person name="Miyauchi S."/>
            <person name="Viragh M."/>
            <person name="Kuo A."/>
            <person name="Thoen E."/>
            <person name="Andreopoulos B."/>
            <person name="Lu D."/>
            <person name="Skrede I."/>
            <person name="Drula E."/>
            <person name="Henrissat B."/>
            <person name="Morin E."/>
            <person name="Kohler A."/>
            <person name="Barry K."/>
            <person name="LaButti K."/>
            <person name="Morin E."/>
            <person name="Salamov A."/>
            <person name="Lipzen A."/>
            <person name="Mereny Z."/>
            <person name="Hegedus B."/>
            <person name="Baldrian P."/>
            <person name="Stursova M."/>
            <person name="Weitz H."/>
            <person name="Taylor A."/>
            <person name="Grigoriev I.V."/>
            <person name="Nagy L.G."/>
            <person name="Martin F."/>
            <person name="Kauserud H."/>
        </authorList>
    </citation>
    <scope>NUCLEOTIDE SEQUENCE</scope>
    <source>
        <strain evidence="8">CBHHK173m</strain>
    </source>
</reference>
<evidence type="ECO:0000256" key="4">
    <source>
        <dbReference type="ARBA" id="ARBA00022833"/>
    </source>
</evidence>
<evidence type="ECO:0000256" key="2">
    <source>
        <dbReference type="ARBA" id="ARBA00022737"/>
    </source>
</evidence>
<dbReference type="InterPro" id="IPR013087">
    <property type="entry name" value="Znf_C2H2_type"/>
</dbReference>
<evidence type="ECO:0000259" key="7">
    <source>
        <dbReference type="PROSITE" id="PS50157"/>
    </source>
</evidence>
<dbReference type="Proteomes" id="UP001222325">
    <property type="component" value="Unassembled WGS sequence"/>
</dbReference>